<organism evidence="2">
    <name type="scientific">marine sediment metagenome</name>
    <dbReference type="NCBI Taxonomy" id="412755"/>
    <lineage>
        <taxon>unclassified sequences</taxon>
        <taxon>metagenomes</taxon>
        <taxon>ecological metagenomes</taxon>
    </lineage>
</organism>
<dbReference type="AlphaFoldDB" id="A0A0F8YVS9"/>
<sequence>MEYAKTSKEVTQEARRRARDGSARVITKNFGKFNILLADDFIGTKEKANEAYLVEPRGRVHFLGAKI</sequence>
<gene>
    <name evidence="2" type="ORF">LCGC14_3046900</name>
</gene>
<comment type="caution">
    <text evidence="2">The sequence shown here is derived from an EMBL/GenBank/DDBJ whole genome shotgun (WGS) entry which is preliminary data.</text>
</comment>
<protein>
    <submittedName>
        <fullName evidence="2">Uncharacterized protein</fullName>
    </submittedName>
</protein>
<feature type="region of interest" description="Disordered" evidence="1">
    <location>
        <begin position="1"/>
        <end position="21"/>
    </location>
</feature>
<name>A0A0F8YVS9_9ZZZZ</name>
<evidence type="ECO:0000256" key="1">
    <source>
        <dbReference type="SAM" id="MobiDB-lite"/>
    </source>
</evidence>
<dbReference type="EMBL" id="LAZR01064102">
    <property type="protein sequence ID" value="KKK58194.1"/>
    <property type="molecule type" value="Genomic_DNA"/>
</dbReference>
<evidence type="ECO:0000313" key="2">
    <source>
        <dbReference type="EMBL" id="KKK58194.1"/>
    </source>
</evidence>
<accession>A0A0F8YVS9</accession>
<proteinExistence type="predicted"/>
<reference evidence="2" key="1">
    <citation type="journal article" date="2015" name="Nature">
        <title>Complex archaea that bridge the gap between prokaryotes and eukaryotes.</title>
        <authorList>
            <person name="Spang A."/>
            <person name="Saw J.H."/>
            <person name="Jorgensen S.L."/>
            <person name="Zaremba-Niedzwiedzka K."/>
            <person name="Martijn J."/>
            <person name="Lind A.E."/>
            <person name="van Eijk R."/>
            <person name="Schleper C."/>
            <person name="Guy L."/>
            <person name="Ettema T.J."/>
        </authorList>
    </citation>
    <scope>NUCLEOTIDE SEQUENCE</scope>
</reference>